<evidence type="ECO:0000313" key="3">
    <source>
        <dbReference type="Proteomes" id="UP000466445"/>
    </source>
</evidence>
<dbReference type="EMBL" id="AP022595">
    <property type="protein sequence ID" value="BBY59475.1"/>
    <property type="molecule type" value="Genomic_DNA"/>
</dbReference>
<proteinExistence type="predicted"/>
<name>A0A7I7STU0_9MYCO</name>
<dbReference type="KEGG" id="msar:MSAR_26110"/>
<feature type="domain" description="Methyltransferase regulatory" evidence="1">
    <location>
        <begin position="9"/>
        <end position="76"/>
    </location>
</feature>
<keyword evidence="3" id="KW-1185">Reference proteome</keyword>
<organism evidence="2 3">
    <name type="scientific">Mycolicibacterium sarraceniae</name>
    <dbReference type="NCBI Taxonomy" id="1534348"/>
    <lineage>
        <taxon>Bacteria</taxon>
        <taxon>Bacillati</taxon>
        <taxon>Actinomycetota</taxon>
        <taxon>Actinomycetes</taxon>
        <taxon>Mycobacteriales</taxon>
        <taxon>Mycobacteriaceae</taxon>
        <taxon>Mycolicibacterium</taxon>
    </lineage>
</organism>
<reference evidence="2 3" key="1">
    <citation type="journal article" date="2019" name="Emerg. Microbes Infect.">
        <title>Comprehensive subspecies identification of 175 nontuberculous mycobacteria species based on 7547 genomic profiles.</title>
        <authorList>
            <person name="Matsumoto Y."/>
            <person name="Kinjo T."/>
            <person name="Motooka D."/>
            <person name="Nabeya D."/>
            <person name="Jung N."/>
            <person name="Uechi K."/>
            <person name="Horii T."/>
            <person name="Iida T."/>
            <person name="Fujita J."/>
            <person name="Nakamura S."/>
        </authorList>
    </citation>
    <scope>NUCLEOTIDE SEQUENCE [LARGE SCALE GENOMIC DNA]</scope>
    <source>
        <strain evidence="2 3">JCM 30395</strain>
    </source>
</reference>
<sequence>MIEARAMVDFTDMLQRAGAHGVAFLAEAQPELMFPANYGATVAEHVTQQCGGSHPVIEQYLDFAVDRAFRQTLYVHPDRAAALSHTLDHRNFDGMHFAAEILVVDGPTKLDHSAQNYQLSSGATVSIDDPALKVACDTLTWQSPWTLSREQLVNLLSSELGSPPDEVSERIDQLLEFLIVNGQALVTTPTRSTCGMRPWRSARWTRTG</sequence>
<dbReference type="Pfam" id="PF10119">
    <property type="entry name" value="MethyTransf_Reg"/>
    <property type="match status" value="1"/>
</dbReference>
<protein>
    <recommendedName>
        <fullName evidence="1">Methyltransferase regulatory domain-containing protein</fullName>
    </recommendedName>
</protein>
<dbReference type="AlphaFoldDB" id="A0A7I7STU0"/>
<dbReference type="InterPro" id="IPR018773">
    <property type="entry name" value="MeTrfase_reg_dom_prd"/>
</dbReference>
<evidence type="ECO:0000313" key="2">
    <source>
        <dbReference type="EMBL" id="BBY59475.1"/>
    </source>
</evidence>
<dbReference type="Proteomes" id="UP000466445">
    <property type="component" value="Chromosome"/>
</dbReference>
<evidence type="ECO:0000259" key="1">
    <source>
        <dbReference type="Pfam" id="PF10119"/>
    </source>
</evidence>
<dbReference type="RefSeq" id="WP_163697478.1">
    <property type="nucleotide sequence ID" value="NZ_AP022595.1"/>
</dbReference>
<accession>A0A7I7STU0</accession>
<gene>
    <name evidence="2" type="ORF">MSAR_26110</name>
</gene>